<name>A0A9N8EDK2_9STRA</name>
<organism evidence="2 3">
    <name type="scientific">Seminavis robusta</name>
    <dbReference type="NCBI Taxonomy" id="568900"/>
    <lineage>
        <taxon>Eukaryota</taxon>
        <taxon>Sar</taxon>
        <taxon>Stramenopiles</taxon>
        <taxon>Ochrophyta</taxon>
        <taxon>Bacillariophyta</taxon>
        <taxon>Bacillariophyceae</taxon>
        <taxon>Bacillariophycidae</taxon>
        <taxon>Naviculales</taxon>
        <taxon>Naviculaceae</taxon>
        <taxon>Seminavis</taxon>
    </lineage>
</organism>
<sequence>MISDNIDNSDHHVTALLRSVALKGGGPSSRLQPALLRRASSNEPDNLAKALKENNANDNAPQSLAVTCLCHEHIIQEEYLQDFLRWSNHQTVPLLPKVTHDCPLMPTSVTLKDVGIQCITESIANCLHRLHDRNILFAYKADPDHAGRIEICSMQCKLKFVIQLWQRPQLEGPSAVVVELQRRRGCPIFMHHLRRPLFKALKALSKEPLKRTLSCPSLAQNLDSLDAPNHGQAEDLAASRRSSLGHPPVRFPPPLRVNFS</sequence>
<keyword evidence="3" id="KW-1185">Reference proteome</keyword>
<protein>
    <submittedName>
        <fullName evidence="2">Uncharacterized protein</fullName>
    </submittedName>
</protein>
<proteinExistence type="predicted"/>
<evidence type="ECO:0000313" key="3">
    <source>
        <dbReference type="Proteomes" id="UP001153069"/>
    </source>
</evidence>
<gene>
    <name evidence="2" type="ORF">SEMRO_840_G209410.1</name>
</gene>
<dbReference type="EMBL" id="CAICTM010000839">
    <property type="protein sequence ID" value="CAB9517214.1"/>
    <property type="molecule type" value="Genomic_DNA"/>
</dbReference>
<reference evidence="2" key="1">
    <citation type="submission" date="2020-06" db="EMBL/GenBank/DDBJ databases">
        <authorList>
            <consortium name="Plant Systems Biology data submission"/>
        </authorList>
    </citation>
    <scope>NUCLEOTIDE SEQUENCE</scope>
    <source>
        <strain evidence="2">D6</strain>
    </source>
</reference>
<feature type="region of interest" description="Disordered" evidence="1">
    <location>
        <begin position="224"/>
        <end position="260"/>
    </location>
</feature>
<evidence type="ECO:0000313" key="2">
    <source>
        <dbReference type="EMBL" id="CAB9517214.1"/>
    </source>
</evidence>
<feature type="compositionally biased region" description="Pro residues" evidence="1">
    <location>
        <begin position="249"/>
        <end position="260"/>
    </location>
</feature>
<comment type="caution">
    <text evidence="2">The sequence shown here is derived from an EMBL/GenBank/DDBJ whole genome shotgun (WGS) entry which is preliminary data.</text>
</comment>
<accession>A0A9N8EDK2</accession>
<dbReference type="Proteomes" id="UP001153069">
    <property type="component" value="Unassembled WGS sequence"/>
</dbReference>
<evidence type="ECO:0000256" key="1">
    <source>
        <dbReference type="SAM" id="MobiDB-lite"/>
    </source>
</evidence>
<dbReference type="AlphaFoldDB" id="A0A9N8EDK2"/>